<dbReference type="InterPro" id="IPR019821">
    <property type="entry name" value="Kinesin_motor_CS"/>
</dbReference>
<dbReference type="GO" id="GO:0003777">
    <property type="term" value="F:microtubule motor activity"/>
    <property type="evidence" value="ECO:0007669"/>
    <property type="project" value="InterPro"/>
</dbReference>
<dbReference type="InterPro" id="IPR001752">
    <property type="entry name" value="Kinesin_motor_dom"/>
</dbReference>
<organism evidence="10 11">
    <name type="scientific">Cryptosporidium ubiquitum</name>
    <dbReference type="NCBI Taxonomy" id="857276"/>
    <lineage>
        <taxon>Eukaryota</taxon>
        <taxon>Sar</taxon>
        <taxon>Alveolata</taxon>
        <taxon>Apicomplexa</taxon>
        <taxon>Conoidasida</taxon>
        <taxon>Coccidia</taxon>
        <taxon>Eucoccidiorida</taxon>
        <taxon>Eimeriorina</taxon>
        <taxon>Cryptosporidiidae</taxon>
        <taxon>Cryptosporidium</taxon>
    </lineage>
</organism>
<evidence type="ECO:0000313" key="11">
    <source>
        <dbReference type="Proteomes" id="UP000186176"/>
    </source>
</evidence>
<evidence type="ECO:0000256" key="8">
    <source>
        <dbReference type="SAM" id="MobiDB-lite"/>
    </source>
</evidence>
<dbReference type="AlphaFoldDB" id="A0A1J4MJQ9"/>
<feature type="region of interest" description="Disordered" evidence="8">
    <location>
        <begin position="894"/>
        <end position="918"/>
    </location>
</feature>
<dbReference type="GO" id="GO:0008017">
    <property type="term" value="F:microtubule binding"/>
    <property type="evidence" value="ECO:0007669"/>
    <property type="project" value="InterPro"/>
</dbReference>
<keyword evidence="11" id="KW-1185">Reference proteome</keyword>
<evidence type="ECO:0000256" key="7">
    <source>
        <dbReference type="SAM" id="Coils"/>
    </source>
</evidence>
<dbReference type="Gene3D" id="3.40.850.10">
    <property type="entry name" value="Kinesin motor domain"/>
    <property type="match status" value="1"/>
</dbReference>
<evidence type="ECO:0000256" key="2">
    <source>
        <dbReference type="ARBA" id="ARBA00022840"/>
    </source>
</evidence>
<dbReference type="InterPro" id="IPR027640">
    <property type="entry name" value="Kinesin-like_fam"/>
</dbReference>
<keyword evidence="6" id="KW-0493">Microtubule</keyword>
<dbReference type="VEuPathDB" id="CryptoDB:cubi_02316"/>
<keyword evidence="2 5" id="KW-0067">ATP-binding</keyword>
<feature type="coiled-coil region" evidence="7">
    <location>
        <begin position="654"/>
        <end position="695"/>
    </location>
</feature>
<evidence type="ECO:0000256" key="1">
    <source>
        <dbReference type="ARBA" id="ARBA00022741"/>
    </source>
</evidence>
<evidence type="ECO:0000256" key="4">
    <source>
        <dbReference type="ARBA" id="ARBA00023175"/>
    </source>
</evidence>
<dbReference type="PRINTS" id="PR00380">
    <property type="entry name" value="KINESINHEAVY"/>
</dbReference>
<dbReference type="SMART" id="SM00129">
    <property type="entry name" value="KISc"/>
    <property type="match status" value="1"/>
</dbReference>
<comment type="caution">
    <text evidence="10">The sequence shown here is derived from an EMBL/GenBank/DDBJ whole genome shotgun (WGS) entry which is preliminary data.</text>
</comment>
<comment type="similarity">
    <text evidence="5 6">Belongs to the TRAFAC class myosin-kinesin ATPase superfamily. Kinesin family.</text>
</comment>
<dbReference type="PANTHER" id="PTHR47968:SF75">
    <property type="entry name" value="CENTROMERE-ASSOCIATED PROTEIN E"/>
    <property type="match status" value="1"/>
</dbReference>
<dbReference type="Proteomes" id="UP000186176">
    <property type="component" value="Unassembled WGS sequence"/>
</dbReference>
<evidence type="ECO:0000256" key="5">
    <source>
        <dbReference type="PROSITE-ProRule" id="PRU00283"/>
    </source>
</evidence>
<evidence type="ECO:0000313" key="10">
    <source>
        <dbReference type="EMBL" id="OII73085.1"/>
    </source>
</evidence>
<proteinExistence type="inferred from homology"/>
<feature type="compositionally biased region" description="Polar residues" evidence="8">
    <location>
        <begin position="894"/>
        <end position="905"/>
    </location>
</feature>
<keyword evidence="4 5" id="KW-0505">Motor protein</keyword>
<dbReference type="OrthoDB" id="3176171at2759"/>
<dbReference type="RefSeq" id="XP_028874449.1">
    <property type="nucleotide sequence ID" value="XM_029019328.1"/>
</dbReference>
<gene>
    <name evidence="10" type="ORF">cubi_02316</name>
</gene>
<dbReference type="SUPFAM" id="SSF52540">
    <property type="entry name" value="P-loop containing nucleoside triphosphate hydrolases"/>
    <property type="match status" value="1"/>
</dbReference>
<feature type="coiled-coil region" evidence="7">
    <location>
        <begin position="750"/>
        <end position="815"/>
    </location>
</feature>
<keyword evidence="1 5" id="KW-0547">Nucleotide-binding</keyword>
<dbReference type="GO" id="GO:0005874">
    <property type="term" value="C:microtubule"/>
    <property type="evidence" value="ECO:0007669"/>
    <property type="project" value="UniProtKB-KW"/>
</dbReference>
<keyword evidence="3 7" id="KW-0175">Coiled coil</keyword>
<dbReference type="GeneID" id="39979107"/>
<dbReference type="InterPro" id="IPR036961">
    <property type="entry name" value="Kinesin_motor_dom_sf"/>
</dbReference>
<dbReference type="PROSITE" id="PS50067">
    <property type="entry name" value="KINESIN_MOTOR_2"/>
    <property type="match status" value="1"/>
</dbReference>
<reference evidence="10 11" key="1">
    <citation type="submission" date="2016-10" db="EMBL/GenBank/DDBJ databases">
        <title>Reductive evolution of mitochondrial metabolism and differential evolution of invasion-related proteins in Cryptosporidium.</title>
        <authorList>
            <person name="Liu S."/>
            <person name="Roellig D.M."/>
            <person name="Guo Y."/>
            <person name="Li N."/>
            <person name="Frace M.A."/>
            <person name="Tang K."/>
            <person name="Zhang L."/>
            <person name="Feng Y."/>
            <person name="Xiao L."/>
        </authorList>
    </citation>
    <scope>NUCLEOTIDE SEQUENCE [LARGE SCALE GENOMIC DNA]</scope>
    <source>
        <strain evidence="10">39726</strain>
    </source>
</reference>
<accession>A0A1J4MJQ9</accession>
<dbReference type="GO" id="GO:0005524">
    <property type="term" value="F:ATP binding"/>
    <property type="evidence" value="ECO:0007669"/>
    <property type="project" value="UniProtKB-UniRule"/>
</dbReference>
<feature type="coiled-coil region" evidence="7">
    <location>
        <begin position="490"/>
        <end position="562"/>
    </location>
</feature>
<evidence type="ECO:0000259" key="9">
    <source>
        <dbReference type="PROSITE" id="PS50067"/>
    </source>
</evidence>
<dbReference type="PANTHER" id="PTHR47968">
    <property type="entry name" value="CENTROMERE PROTEIN E"/>
    <property type="match status" value="1"/>
</dbReference>
<feature type="domain" description="Kinesin motor" evidence="9">
    <location>
        <begin position="42"/>
        <end position="397"/>
    </location>
</feature>
<evidence type="ECO:0000256" key="6">
    <source>
        <dbReference type="RuleBase" id="RU000394"/>
    </source>
</evidence>
<feature type="binding site" evidence="5">
    <location>
        <begin position="121"/>
        <end position="128"/>
    </location>
    <ligand>
        <name>ATP</name>
        <dbReference type="ChEBI" id="CHEBI:30616"/>
    </ligand>
</feature>
<protein>
    <recommendedName>
        <fullName evidence="6">Kinesin-like protein</fullName>
    </recommendedName>
</protein>
<dbReference type="PROSITE" id="PS00411">
    <property type="entry name" value="KINESIN_MOTOR_1"/>
    <property type="match status" value="1"/>
</dbReference>
<dbReference type="GO" id="GO:0007018">
    <property type="term" value="P:microtubule-based movement"/>
    <property type="evidence" value="ECO:0007669"/>
    <property type="project" value="InterPro"/>
</dbReference>
<dbReference type="InterPro" id="IPR027417">
    <property type="entry name" value="P-loop_NTPase"/>
</dbReference>
<feature type="coiled-coil region" evidence="7">
    <location>
        <begin position="408"/>
        <end position="452"/>
    </location>
</feature>
<dbReference type="Pfam" id="PF00225">
    <property type="entry name" value="Kinesin"/>
    <property type="match status" value="1"/>
</dbReference>
<name>A0A1J4MJQ9_9CRYT</name>
<dbReference type="EMBL" id="LRBP01000017">
    <property type="protein sequence ID" value="OII73085.1"/>
    <property type="molecule type" value="Genomic_DNA"/>
</dbReference>
<evidence type="ECO:0000256" key="3">
    <source>
        <dbReference type="ARBA" id="ARBA00023054"/>
    </source>
</evidence>
<sequence length="918" mass="106223">MVDSRRQSLQQSTKEIISNDHSGSYINIESTQNKVYSHSKSAFSVAIRFRPSVSNEISEIETSSIWELSHKSVYDISKKTYHYFDYVFDEKSTNRLIYDKLIKDAIKTCLSGINVTIFAYGQTSSGKTHTMYGDNKGSYDGIIPLSINEIFNLAYTNSNQSIKTSNNITVSYLEVYNEKLFDLLAPQSNLNNNSNDNNSRKVKVVDGVDGAVDFINLTSKNVSSPEDVHVIIKTGLKSRRVAETSMNERSSRSHTILRIKIESYINSNDVCVGVLNFVDLAGSESIKRTQLEGDRRKEGMSINRSLLALSQVISQLSENEFIEPLANNYPNQIALTDGLSQSKNKYINYRDSKITRILSDSLGGNSRTIIICNCSPDRLNYYETLSTIDFARRAKKIQNEVKVNILKSSEEKSQLAELKQKINKLNKQVKDVTFLKQEIELLKNQKAELLFELNTIKVKSINCPSKLTSLDIDLNNSSYIIYEEYFNHLIAEYAEIIDLKDQNIRNLNEEINSLQIKVRNVEKTMNDNYKMKNDLDQKNDKIIKKENEIKHLSKLLSDSNNKLKTFQAQLDCKDSVIENLIIKNEKNSLYCVELKKSLEFLLSEIYRFINWYICDLNSKKLKKTEYIESDSINENLDRLISNVRDYLNYISIYNQILEKDRVDYNSELSNFSNEILLLESEIKHYEEEKNKIYLETVNCQEQAIQNLNSIVLNLFELLCTVFPSKSNYHLIDNSLPNLSISDSYEFTRKIQDSEKLIKLLDSELNEKKDLEVEFKILQMEIENIKNENRILNEFIESQRKENNELRTSLNQLKHELNFRLSCSNIKNLDSQEMPNNFDYKVEKCDESKASRFFNEKSEIQTESMEYKEKKLQGINGFKENRSKENIIDLASKSILNQENSENPSFDNEENPITECNTQ</sequence>